<name>A0A1K1N940_SELRU</name>
<organism evidence="1 2">
    <name type="scientific">Selenomonas ruminantium</name>
    <dbReference type="NCBI Taxonomy" id="971"/>
    <lineage>
        <taxon>Bacteria</taxon>
        <taxon>Bacillati</taxon>
        <taxon>Bacillota</taxon>
        <taxon>Negativicutes</taxon>
        <taxon>Selenomonadales</taxon>
        <taxon>Selenomonadaceae</taxon>
        <taxon>Selenomonas</taxon>
    </lineage>
</organism>
<proteinExistence type="predicted"/>
<reference evidence="2" key="1">
    <citation type="submission" date="2016-11" db="EMBL/GenBank/DDBJ databases">
        <authorList>
            <person name="Varghese N."/>
            <person name="Submissions S."/>
        </authorList>
    </citation>
    <scope>NUCLEOTIDE SEQUENCE [LARGE SCALE GENOMIC DNA]</scope>
    <source>
        <strain evidence="2">C3</strain>
    </source>
</reference>
<evidence type="ECO:0000313" key="1">
    <source>
        <dbReference type="EMBL" id="SFW31960.1"/>
    </source>
</evidence>
<dbReference type="AlphaFoldDB" id="A0A1K1N940"/>
<dbReference type="Proteomes" id="UP000182958">
    <property type="component" value="Unassembled WGS sequence"/>
</dbReference>
<dbReference type="EMBL" id="FPJA01000005">
    <property type="protein sequence ID" value="SFW31960.1"/>
    <property type="molecule type" value="Genomic_DNA"/>
</dbReference>
<keyword evidence="2" id="KW-1185">Reference proteome</keyword>
<accession>A0A1K1N940</accession>
<protein>
    <submittedName>
        <fullName evidence="1">Uncharacterized protein</fullName>
    </submittedName>
</protein>
<sequence>MEDVQKRKSIKFSVEDILDIINKITDSLFIHRVDEGVRLDYESIYTSNARVCNDISLQVTNLVEEYRIIYRKSKELDFPEYCNDDFKNRANNLALFNADQLLLKRVLRKLYSPVCLKAIKYDNKNDIRSTTYNEINCIIYDLIKAMDVLHFHSDKLRNENKIRSSVHDVEHIIYALYADCFVTDDKKLLERAKAILGYVAPNTTILNINELADYIRL</sequence>
<evidence type="ECO:0000313" key="2">
    <source>
        <dbReference type="Proteomes" id="UP000182958"/>
    </source>
</evidence>
<gene>
    <name evidence="1" type="ORF">SAMN02910323_1283</name>
</gene>